<comment type="similarity">
    <text evidence="1">Belongs to the peptidase S1 family.</text>
</comment>
<feature type="region of interest" description="Disordered" evidence="8">
    <location>
        <begin position="56"/>
        <end position="92"/>
    </location>
</feature>
<dbReference type="InterPro" id="IPR001254">
    <property type="entry name" value="Trypsin_dom"/>
</dbReference>
<dbReference type="PANTHER" id="PTHR24276">
    <property type="entry name" value="POLYSERASE-RELATED"/>
    <property type="match status" value="1"/>
</dbReference>
<feature type="signal peptide" evidence="9">
    <location>
        <begin position="1"/>
        <end position="23"/>
    </location>
</feature>
<evidence type="ECO:0000256" key="5">
    <source>
        <dbReference type="ARBA" id="ARBA00023026"/>
    </source>
</evidence>
<keyword evidence="4 7" id="KW-0720">Serine protease</keyword>
<dbReference type="AlphaFoldDB" id="A0ABD3MYC7"/>
<proteinExistence type="inferred from homology"/>
<dbReference type="FunFam" id="2.40.10.10:FF:000036">
    <property type="entry name" value="Trypsin beta"/>
    <property type="match status" value="1"/>
</dbReference>
<dbReference type="CDD" id="cd00190">
    <property type="entry name" value="Tryp_SPc"/>
    <property type="match status" value="1"/>
</dbReference>
<evidence type="ECO:0000256" key="7">
    <source>
        <dbReference type="RuleBase" id="RU363034"/>
    </source>
</evidence>
<dbReference type="SUPFAM" id="SSF50494">
    <property type="entry name" value="Trypsin-like serine proteases"/>
    <property type="match status" value="1"/>
</dbReference>
<dbReference type="InterPro" id="IPR043504">
    <property type="entry name" value="Peptidase_S1_PA_chymotrypsin"/>
</dbReference>
<dbReference type="InterPro" id="IPR033116">
    <property type="entry name" value="TRYPSIN_SER"/>
</dbReference>
<dbReference type="PROSITE" id="PS00134">
    <property type="entry name" value="TRYPSIN_HIS"/>
    <property type="match status" value="1"/>
</dbReference>
<evidence type="ECO:0000256" key="1">
    <source>
        <dbReference type="ARBA" id="ARBA00007664"/>
    </source>
</evidence>
<dbReference type="GO" id="GO:0006508">
    <property type="term" value="P:proteolysis"/>
    <property type="evidence" value="ECO:0007669"/>
    <property type="project" value="UniProtKB-KW"/>
</dbReference>
<name>A0ABD3MYC7_9STRA</name>
<dbReference type="InterPro" id="IPR009003">
    <property type="entry name" value="Peptidase_S1_PA"/>
</dbReference>
<keyword evidence="5" id="KW-0843">Virulence</keyword>
<dbReference type="InterPro" id="IPR050430">
    <property type="entry name" value="Peptidase_S1"/>
</dbReference>
<evidence type="ECO:0000256" key="6">
    <source>
        <dbReference type="ARBA" id="ARBA00023157"/>
    </source>
</evidence>
<dbReference type="PROSITE" id="PS00135">
    <property type="entry name" value="TRYPSIN_SER"/>
    <property type="match status" value="1"/>
</dbReference>
<evidence type="ECO:0000256" key="8">
    <source>
        <dbReference type="SAM" id="MobiDB-lite"/>
    </source>
</evidence>
<gene>
    <name evidence="11" type="ORF">ACHAWU_005451</name>
</gene>
<evidence type="ECO:0000259" key="10">
    <source>
        <dbReference type="PROSITE" id="PS50240"/>
    </source>
</evidence>
<dbReference type="GO" id="GO:0008236">
    <property type="term" value="F:serine-type peptidase activity"/>
    <property type="evidence" value="ECO:0007669"/>
    <property type="project" value="UniProtKB-KW"/>
</dbReference>
<dbReference type="SMART" id="SM00020">
    <property type="entry name" value="Tryp_SPc"/>
    <property type="match status" value="1"/>
</dbReference>
<dbReference type="Gene3D" id="2.40.10.10">
    <property type="entry name" value="Trypsin-like serine proteases"/>
    <property type="match status" value="1"/>
</dbReference>
<dbReference type="PANTHER" id="PTHR24276:SF91">
    <property type="entry name" value="AT26814P-RELATED"/>
    <property type="match status" value="1"/>
</dbReference>
<keyword evidence="9" id="KW-0732">Signal</keyword>
<evidence type="ECO:0000256" key="2">
    <source>
        <dbReference type="ARBA" id="ARBA00022670"/>
    </source>
</evidence>
<feature type="domain" description="Peptidase S1" evidence="10">
    <location>
        <begin position="161"/>
        <end position="396"/>
    </location>
</feature>
<evidence type="ECO:0000313" key="11">
    <source>
        <dbReference type="EMBL" id="KAL3767993.1"/>
    </source>
</evidence>
<evidence type="ECO:0000256" key="9">
    <source>
        <dbReference type="SAM" id="SignalP"/>
    </source>
</evidence>
<keyword evidence="2 7" id="KW-0645">Protease</keyword>
<dbReference type="PROSITE" id="PS50240">
    <property type="entry name" value="TRYPSIN_DOM"/>
    <property type="match status" value="1"/>
</dbReference>
<organism evidence="11 12">
    <name type="scientific">Discostella pseudostelligera</name>
    <dbReference type="NCBI Taxonomy" id="259834"/>
    <lineage>
        <taxon>Eukaryota</taxon>
        <taxon>Sar</taxon>
        <taxon>Stramenopiles</taxon>
        <taxon>Ochrophyta</taxon>
        <taxon>Bacillariophyta</taxon>
        <taxon>Coscinodiscophyceae</taxon>
        <taxon>Thalassiosirophycidae</taxon>
        <taxon>Stephanodiscales</taxon>
        <taxon>Stephanodiscaceae</taxon>
        <taxon>Discostella</taxon>
    </lineage>
</organism>
<keyword evidence="3 7" id="KW-0378">Hydrolase</keyword>
<feature type="chain" id="PRO_5044843289" description="Peptidase S1 domain-containing protein" evidence="9">
    <location>
        <begin position="24"/>
        <end position="707"/>
    </location>
</feature>
<feature type="region of interest" description="Disordered" evidence="8">
    <location>
        <begin position="128"/>
        <end position="155"/>
    </location>
</feature>
<feature type="compositionally biased region" description="Basic residues" evidence="8">
    <location>
        <begin position="65"/>
        <end position="76"/>
    </location>
</feature>
<dbReference type="PRINTS" id="PR00722">
    <property type="entry name" value="CHYMOTRYPSIN"/>
</dbReference>
<dbReference type="EMBL" id="JALLBG020000070">
    <property type="protein sequence ID" value="KAL3767993.1"/>
    <property type="molecule type" value="Genomic_DNA"/>
</dbReference>
<dbReference type="InterPro" id="IPR018114">
    <property type="entry name" value="TRYPSIN_HIS"/>
</dbReference>
<reference evidence="11 12" key="1">
    <citation type="submission" date="2024-10" db="EMBL/GenBank/DDBJ databases">
        <title>Updated reference genomes for cyclostephanoid diatoms.</title>
        <authorList>
            <person name="Roberts W.R."/>
            <person name="Alverson A.J."/>
        </authorList>
    </citation>
    <scope>NUCLEOTIDE SEQUENCE [LARGE SCALE GENOMIC DNA]</scope>
    <source>
        <strain evidence="11 12">AJA232-27</strain>
    </source>
</reference>
<dbReference type="Pfam" id="PF00089">
    <property type="entry name" value="Trypsin"/>
    <property type="match status" value="1"/>
</dbReference>
<evidence type="ECO:0000256" key="3">
    <source>
        <dbReference type="ARBA" id="ARBA00022801"/>
    </source>
</evidence>
<dbReference type="InterPro" id="IPR001314">
    <property type="entry name" value="Peptidase_S1A"/>
</dbReference>
<accession>A0ABD3MYC7</accession>
<evidence type="ECO:0000256" key="4">
    <source>
        <dbReference type="ARBA" id="ARBA00022825"/>
    </source>
</evidence>
<keyword evidence="12" id="KW-1185">Reference proteome</keyword>
<evidence type="ECO:0000313" key="12">
    <source>
        <dbReference type="Proteomes" id="UP001530293"/>
    </source>
</evidence>
<keyword evidence="6" id="KW-1015">Disulfide bond</keyword>
<comment type="caution">
    <text evidence="11">The sequence shown here is derived from an EMBL/GenBank/DDBJ whole genome shotgun (WGS) entry which is preliminary data.</text>
</comment>
<sequence length="707" mass="75561">MSTSTKNLLWNLIASGLVAVAASTGSSDGAVAVQASVGVDNPASLSHRGRSIQIQDAVGQQRPPQPRRARRRRRRVQASNELSQPPARRRQLDFDLKTLADLDLDDESSAPTVSHLTSQLLPLPTDMLPHLPPRLLDESSSSHNNEVDGDDATSLPIEPRIINGLPTAPNRYPYLSSLIQNFDMKHMCGGTLIAPDIILTAGHCSGAFDTIQVGRYDRVNQQVGTFDHLLVEKHMVHPGFSNVIMNDFALAKLYGTSTVEPVRINNRRNLPSVGETLSVMGWGVTVEGMTETSSDVLRSINVSALSNDACNNSTGMYQGKFVSMAGYIVDNMLCAWNANQDACQGDSGGPLIYTDNERDEDIQVGIVSWGLGCANSFPGVYSRISSEYSWIRETVCANSVSPPSYFVCDGGVVSTSGWAMATSEVTIAIELDGAPEDTSFVLEEDPESVIAMGRTALIDGLSHVPFDTFNATLSTAKRDIFVAPNKLYRLTVLDRGFNGIQPKSGLDRQSRFRMCHGNVSGDECINAATDSGVVICTGAGDFDVSRSVYCFVEQVGTLTPSTSPTVMQKPPTYAPLVLPFWDDDRLPTMSPSLVPTPEPSAQVTMEPSIVNGTAAPTKLVPTSFLLGTSLQALSEPGEAGEGVSNDIVVEVNQTIAEANSTIVEVNETVANQPVNTSLGTTDSSSAGRAHGVVSMVAMAISTVVFAI</sequence>
<dbReference type="Proteomes" id="UP001530293">
    <property type="component" value="Unassembled WGS sequence"/>
</dbReference>
<protein>
    <recommendedName>
        <fullName evidence="10">Peptidase S1 domain-containing protein</fullName>
    </recommendedName>
</protein>